<protein>
    <recommendedName>
        <fullName evidence="3">ESX-1 secretion-associated protein</fullName>
    </recommendedName>
</protein>
<sequence length="145" mass="15099">MRGGHAGVDLGVDRPTIARARGAIKFGDPYGRDDVADKLKVDVDGLLGGGSAIGEQATALSASHLQSMVGLGDAESGWVGTSADALVRMASAWQRVSDQHYTALTRQAAHVAAAARTFYATDERTAAVLEQVGDRVDGEPYDSAQ</sequence>
<reference evidence="1 2" key="1">
    <citation type="journal article" date="2019" name="Emerg. Microbes Infect.">
        <title>Comprehensive subspecies identification of 175 nontuberculous mycobacteria species based on 7547 genomic profiles.</title>
        <authorList>
            <person name="Matsumoto Y."/>
            <person name="Kinjo T."/>
            <person name="Motooka D."/>
            <person name="Nabeya D."/>
            <person name="Jung N."/>
            <person name="Uechi K."/>
            <person name="Horii T."/>
            <person name="Iida T."/>
            <person name="Fujita J."/>
            <person name="Nakamura S."/>
        </authorList>
    </citation>
    <scope>NUCLEOTIDE SEQUENCE [LARGE SCALE GENOMIC DNA]</scope>
    <source>
        <strain evidence="1 2">JCM 6376</strain>
    </source>
</reference>
<proteinExistence type="predicted"/>
<keyword evidence="2" id="KW-1185">Reference proteome</keyword>
<evidence type="ECO:0000313" key="1">
    <source>
        <dbReference type="EMBL" id="BBX10323.1"/>
    </source>
</evidence>
<dbReference type="InterPro" id="IPR036689">
    <property type="entry name" value="ESAT-6-like_sf"/>
</dbReference>
<evidence type="ECO:0000313" key="2">
    <source>
        <dbReference type="Proteomes" id="UP000467327"/>
    </source>
</evidence>
<dbReference type="Gene3D" id="1.10.287.1060">
    <property type="entry name" value="ESAT-6-like"/>
    <property type="match status" value="1"/>
</dbReference>
<accession>A0AAD1ME55</accession>
<dbReference type="Proteomes" id="UP000467327">
    <property type="component" value="Chromosome"/>
</dbReference>
<dbReference type="KEGG" id="maic:MAIC_51260"/>
<organism evidence="1 2">
    <name type="scientific">Mycolicibacterium aichiense</name>
    <dbReference type="NCBI Taxonomy" id="1799"/>
    <lineage>
        <taxon>Bacteria</taxon>
        <taxon>Bacillati</taxon>
        <taxon>Actinomycetota</taxon>
        <taxon>Actinomycetes</taxon>
        <taxon>Mycobacteriales</taxon>
        <taxon>Mycobacteriaceae</taxon>
        <taxon>Mycolicibacterium</taxon>
    </lineage>
</organism>
<dbReference type="SUPFAM" id="SSF140453">
    <property type="entry name" value="EsxAB dimer-like"/>
    <property type="match status" value="1"/>
</dbReference>
<dbReference type="EMBL" id="AP022561">
    <property type="protein sequence ID" value="BBX10323.1"/>
    <property type="molecule type" value="Genomic_DNA"/>
</dbReference>
<name>A0AAD1ME55_9MYCO</name>
<evidence type="ECO:0008006" key="3">
    <source>
        <dbReference type="Google" id="ProtNLM"/>
    </source>
</evidence>
<dbReference type="AlphaFoldDB" id="A0AAD1ME55"/>
<gene>
    <name evidence="1" type="ORF">MAIC_51260</name>
</gene>